<dbReference type="CDD" id="cd03822">
    <property type="entry name" value="GT4_mannosyltransferase-like"/>
    <property type="match status" value="1"/>
</dbReference>
<evidence type="ECO:0000259" key="2">
    <source>
        <dbReference type="Pfam" id="PF00534"/>
    </source>
</evidence>
<proteinExistence type="predicted"/>
<dbReference type="Pfam" id="PF00534">
    <property type="entry name" value="Glycos_transf_1"/>
    <property type="match status" value="1"/>
</dbReference>
<organism evidence="4 5">
    <name type="scientific">Novosphingobium aquae</name>
    <dbReference type="NCBI Taxonomy" id="3133435"/>
    <lineage>
        <taxon>Bacteria</taxon>
        <taxon>Pseudomonadati</taxon>
        <taxon>Pseudomonadota</taxon>
        <taxon>Alphaproteobacteria</taxon>
        <taxon>Sphingomonadales</taxon>
        <taxon>Sphingomonadaceae</taxon>
        <taxon>Novosphingobium</taxon>
    </lineage>
</organism>
<sequence length="799" mass="87092">MQHQVFTPASLLSAGSPTGQRKAARIVPFFESPARIAVAGTAKVAVIGTFTPRKCGIATFTADLTEQLAIWNPEVATDVFALDHAGSPHCYENVAAVIDCDSPACYSRTARQINEGGYDAVWLQHEFGIFGGPDGEMVCDFIDRVAAPLIITFHTVLAEPSPNQERIVRRLLARASRVMVMSRHGRDLLASRYGAENSRIEVIPHGAPDRPFGREEQFKQPLSLEGRNVIMTFGLLGPGKGLEHMIEALPAILERHPGTVYRIVGATHPNLVARDGEAYREGLAALAERLGVSANVMWDNRFLDTEELLDQLEACDIYVTPYLGMQQATSGTLSYAVALGKAVVSTPYVHARELLDGGVGILVEPNSVSSIARAVNALLDDREHLNATKRRAYRAGRETIWPRFAAASAELVSRSVAKPVSDLPITAIPGMTGVFAMCDGTGMMQHSIGVIPDRRHGYCLDDNARALILMNVSESVSPAERLQWSSTFASFIQYAWNPDRGAFRNFMRYDRTWCEETGSEDSYGRALWALGHTVANAPDSDMRDWAQHWFDITSAPFAVIDSPRALSFAMLGASCVLSAQGFHKDAFATLERGGTLLAHLLASARRPDWTWFEAVLAYDNPRMPQALIEAGMVLGRSDWTAIGLETLDWINARQTADQGHFRPVGSEGFGQPYEQMPFDQQPLEAQAAIEAAVSAFKASGDRRWIDRAVTAYRWYFGANDRGVVLANITTGRCRDGVTPRGANANCGAESILGFQLAHAAVTGLLRSAKPLNTDTTAGSMNGMTVGSTAERQRQSFANT</sequence>
<evidence type="ECO:0000256" key="1">
    <source>
        <dbReference type="SAM" id="MobiDB-lite"/>
    </source>
</evidence>
<feature type="region of interest" description="Disordered" evidence="1">
    <location>
        <begin position="772"/>
        <end position="799"/>
    </location>
</feature>
<dbReference type="InterPro" id="IPR028098">
    <property type="entry name" value="Glyco_trans_4-like_N"/>
</dbReference>
<keyword evidence="5" id="KW-1185">Reference proteome</keyword>
<dbReference type="Gene3D" id="3.40.50.2000">
    <property type="entry name" value="Glycogen Phosphorylase B"/>
    <property type="match status" value="2"/>
</dbReference>
<evidence type="ECO:0000259" key="3">
    <source>
        <dbReference type="Pfam" id="PF13439"/>
    </source>
</evidence>
<dbReference type="Proteomes" id="UP001379235">
    <property type="component" value="Unassembled WGS sequence"/>
</dbReference>
<dbReference type="InterPro" id="IPR001296">
    <property type="entry name" value="Glyco_trans_1"/>
</dbReference>
<dbReference type="SUPFAM" id="SSF48208">
    <property type="entry name" value="Six-hairpin glycosidases"/>
    <property type="match status" value="1"/>
</dbReference>
<name>A0ABU8S4F6_9SPHN</name>
<dbReference type="Pfam" id="PF13439">
    <property type="entry name" value="Glyco_transf_4"/>
    <property type="match status" value="1"/>
</dbReference>
<dbReference type="SUPFAM" id="SSF53756">
    <property type="entry name" value="UDP-Glycosyltransferase/glycogen phosphorylase"/>
    <property type="match status" value="1"/>
</dbReference>
<dbReference type="PANTHER" id="PTHR12526">
    <property type="entry name" value="GLYCOSYLTRANSFERASE"/>
    <property type="match status" value="1"/>
</dbReference>
<reference evidence="4 5" key="1">
    <citation type="submission" date="2024-03" db="EMBL/GenBank/DDBJ databases">
        <authorList>
            <person name="Jo J.-H."/>
        </authorList>
    </citation>
    <scope>NUCLEOTIDE SEQUENCE [LARGE SCALE GENOMIC DNA]</scope>
    <source>
        <strain evidence="4 5">AS3R-12</strain>
    </source>
</reference>
<comment type="caution">
    <text evidence="4">The sequence shown here is derived from an EMBL/GenBank/DDBJ whole genome shotgun (WGS) entry which is preliminary data.</text>
</comment>
<gene>
    <name evidence="4" type="ORF">WG900_02700</name>
</gene>
<protein>
    <submittedName>
        <fullName evidence="4">Glycosyltransferase family 4 protein</fullName>
    </submittedName>
</protein>
<dbReference type="EMBL" id="JBBHJY010000001">
    <property type="protein sequence ID" value="MEJ6008822.1"/>
    <property type="molecule type" value="Genomic_DNA"/>
</dbReference>
<dbReference type="PANTHER" id="PTHR12526:SF572">
    <property type="entry name" value="BLL5144 PROTEIN"/>
    <property type="match status" value="1"/>
</dbReference>
<feature type="domain" description="Glycosyl transferase family 1" evidence="2">
    <location>
        <begin position="214"/>
        <end position="394"/>
    </location>
</feature>
<accession>A0ABU8S4F6</accession>
<evidence type="ECO:0000313" key="4">
    <source>
        <dbReference type="EMBL" id="MEJ6008822.1"/>
    </source>
</evidence>
<dbReference type="RefSeq" id="WP_339964476.1">
    <property type="nucleotide sequence ID" value="NZ_JBBHJY010000001.1"/>
</dbReference>
<dbReference type="InterPro" id="IPR008928">
    <property type="entry name" value="6-hairpin_glycosidase_sf"/>
</dbReference>
<evidence type="ECO:0000313" key="5">
    <source>
        <dbReference type="Proteomes" id="UP001379235"/>
    </source>
</evidence>
<feature type="domain" description="Glycosyltransferase subfamily 4-like N-terminal" evidence="3">
    <location>
        <begin position="102"/>
        <end position="206"/>
    </location>
</feature>